<protein>
    <recommendedName>
        <fullName evidence="4">Lipoprotein</fullName>
    </recommendedName>
</protein>
<feature type="signal peptide" evidence="1">
    <location>
        <begin position="1"/>
        <end position="25"/>
    </location>
</feature>
<evidence type="ECO:0000256" key="1">
    <source>
        <dbReference type="SAM" id="SignalP"/>
    </source>
</evidence>
<organism evidence="2 3">
    <name type="scientific">Pseudoxanthomonas sacheonensis</name>
    <dbReference type="NCBI Taxonomy" id="443615"/>
    <lineage>
        <taxon>Bacteria</taxon>
        <taxon>Pseudomonadati</taxon>
        <taxon>Pseudomonadota</taxon>
        <taxon>Gammaproteobacteria</taxon>
        <taxon>Lysobacterales</taxon>
        <taxon>Lysobacteraceae</taxon>
        <taxon>Pseudoxanthomonas</taxon>
    </lineage>
</organism>
<feature type="chain" id="PRO_5046510532" description="Lipoprotein" evidence="1">
    <location>
        <begin position="26"/>
        <end position="174"/>
    </location>
</feature>
<evidence type="ECO:0008006" key="4">
    <source>
        <dbReference type="Google" id="ProtNLM"/>
    </source>
</evidence>
<comment type="caution">
    <text evidence="2">The sequence shown here is derived from an EMBL/GenBank/DDBJ whole genome shotgun (WGS) entry which is preliminary data.</text>
</comment>
<dbReference type="Proteomes" id="UP001254759">
    <property type="component" value="Unassembled WGS sequence"/>
</dbReference>
<name>A0ABU1RWP2_9GAMM</name>
<dbReference type="EMBL" id="JAVDTT010000005">
    <property type="protein sequence ID" value="MDR6843198.1"/>
    <property type="molecule type" value="Genomic_DNA"/>
</dbReference>
<proteinExistence type="predicted"/>
<sequence>MKRTNGLQRLCFSLLAALLLPGCEADKASESISQPSPLLPGFQSYRSRAEVLPSLSKTLNAKVLEDSSLPDGDPRPPFSIFTISYQGFAYCGQTGELHLQFFNDRLLQTWFFPQDAASCLTVLASLGLQIPNGDGLATGNTILRSGIDYRGAHYIAWEDQRLALEQRRWITRYS</sequence>
<gene>
    <name evidence="2" type="ORF">J2W94_003505</name>
</gene>
<accession>A0ABU1RWP2</accession>
<keyword evidence="1" id="KW-0732">Signal</keyword>
<evidence type="ECO:0000313" key="2">
    <source>
        <dbReference type="EMBL" id="MDR6843198.1"/>
    </source>
</evidence>
<evidence type="ECO:0000313" key="3">
    <source>
        <dbReference type="Proteomes" id="UP001254759"/>
    </source>
</evidence>
<dbReference type="RefSeq" id="WP_310096134.1">
    <property type="nucleotide sequence ID" value="NZ_JAVDTT010000005.1"/>
</dbReference>
<keyword evidence="3" id="KW-1185">Reference proteome</keyword>
<reference evidence="2 3" key="1">
    <citation type="submission" date="2023-07" db="EMBL/GenBank/DDBJ databases">
        <title>Sorghum-associated microbial communities from plants grown in Nebraska, USA.</title>
        <authorList>
            <person name="Schachtman D."/>
        </authorList>
    </citation>
    <scope>NUCLEOTIDE SEQUENCE [LARGE SCALE GENOMIC DNA]</scope>
    <source>
        <strain evidence="2 3">BE107</strain>
    </source>
</reference>